<sequence length="206" mass="22343">MCDLGASINVMPLAIYESLNVGPLKEMGVVLQLADRPVVYPKGVLEDVLIQINELVFPADFYVLDMMGDNSPNSTSILLGRPFLKTSRTKIDIDAGTLSMEFDNEVPDSTSPKSVARSSSHRAGPSFVIVPTSATAAPPRHPSLRLAHRVAAHSSVAALLSNHRPSHRDLLLASTVDHHASPPTSIFLPYFLYHMSGHKRTNLLGL</sequence>
<evidence type="ECO:0000313" key="1">
    <source>
        <dbReference type="EMBL" id="KAL0457946.1"/>
    </source>
</evidence>
<dbReference type="PANTHER" id="PTHR33067">
    <property type="entry name" value="RNA-DIRECTED DNA POLYMERASE-RELATED"/>
    <property type="match status" value="1"/>
</dbReference>
<protein>
    <submittedName>
        <fullName evidence="1">Uncharacterized protein</fullName>
    </submittedName>
</protein>
<dbReference type="AlphaFoldDB" id="A0AAW2XZX8"/>
<organism evidence="1">
    <name type="scientific">Sesamum latifolium</name>
    <dbReference type="NCBI Taxonomy" id="2727402"/>
    <lineage>
        <taxon>Eukaryota</taxon>
        <taxon>Viridiplantae</taxon>
        <taxon>Streptophyta</taxon>
        <taxon>Embryophyta</taxon>
        <taxon>Tracheophyta</taxon>
        <taxon>Spermatophyta</taxon>
        <taxon>Magnoliopsida</taxon>
        <taxon>eudicotyledons</taxon>
        <taxon>Gunneridae</taxon>
        <taxon>Pentapetalae</taxon>
        <taxon>asterids</taxon>
        <taxon>lamiids</taxon>
        <taxon>Lamiales</taxon>
        <taxon>Pedaliaceae</taxon>
        <taxon>Sesamum</taxon>
    </lineage>
</organism>
<dbReference type="Gene3D" id="2.40.70.10">
    <property type="entry name" value="Acid Proteases"/>
    <property type="match status" value="1"/>
</dbReference>
<gene>
    <name evidence="1" type="ORF">Slati_0421800</name>
</gene>
<proteinExistence type="predicted"/>
<dbReference type="EMBL" id="JACGWN010000002">
    <property type="protein sequence ID" value="KAL0457946.1"/>
    <property type="molecule type" value="Genomic_DNA"/>
</dbReference>
<accession>A0AAW2XZX8</accession>
<dbReference type="InterPro" id="IPR021109">
    <property type="entry name" value="Peptidase_aspartic_dom_sf"/>
</dbReference>
<reference evidence="1" key="1">
    <citation type="submission" date="2020-06" db="EMBL/GenBank/DDBJ databases">
        <authorList>
            <person name="Li T."/>
            <person name="Hu X."/>
            <person name="Zhang T."/>
            <person name="Song X."/>
            <person name="Zhang H."/>
            <person name="Dai N."/>
            <person name="Sheng W."/>
            <person name="Hou X."/>
            <person name="Wei L."/>
        </authorList>
    </citation>
    <scope>NUCLEOTIDE SEQUENCE</scope>
    <source>
        <strain evidence="1">KEN1</strain>
        <tissue evidence="1">Leaf</tissue>
    </source>
</reference>
<name>A0AAW2XZX8_9LAMI</name>
<comment type="caution">
    <text evidence="1">The sequence shown here is derived from an EMBL/GenBank/DDBJ whole genome shotgun (WGS) entry which is preliminary data.</text>
</comment>
<dbReference type="PANTHER" id="PTHR33067:SF15">
    <property type="entry name" value="RNA-DIRECTED DNA POLYMERASE"/>
    <property type="match status" value="1"/>
</dbReference>
<dbReference type="CDD" id="cd00303">
    <property type="entry name" value="retropepsin_like"/>
    <property type="match status" value="1"/>
</dbReference>
<reference evidence="1" key="2">
    <citation type="journal article" date="2024" name="Plant">
        <title>Genomic evolution and insights into agronomic trait innovations of Sesamum species.</title>
        <authorList>
            <person name="Miao H."/>
            <person name="Wang L."/>
            <person name="Qu L."/>
            <person name="Liu H."/>
            <person name="Sun Y."/>
            <person name="Le M."/>
            <person name="Wang Q."/>
            <person name="Wei S."/>
            <person name="Zheng Y."/>
            <person name="Lin W."/>
            <person name="Duan Y."/>
            <person name="Cao H."/>
            <person name="Xiong S."/>
            <person name="Wang X."/>
            <person name="Wei L."/>
            <person name="Li C."/>
            <person name="Ma Q."/>
            <person name="Ju M."/>
            <person name="Zhao R."/>
            <person name="Li G."/>
            <person name="Mu C."/>
            <person name="Tian Q."/>
            <person name="Mei H."/>
            <person name="Zhang T."/>
            <person name="Gao T."/>
            <person name="Zhang H."/>
        </authorList>
    </citation>
    <scope>NUCLEOTIDE SEQUENCE</scope>
    <source>
        <strain evidence="1">KEN1</strain>
    </source>
</reference>